<evidence type="ECO:0000259" key="14">
    <source>
        <dbReference type="Pfam" id="PF12623"/>
    </source>
</evidence>
<dbReference type="InterPro" id="IPR026610">
    <property type="entry name" value="Hen1"/>
</dbReference>
<dbReference type="InterPro" id="IPR013217">
    <property type="entry name" value="Methyltransf_12"/>
</dbReference>
<dbReference type="InterPro" id="IPR029063">
    <property type="entry name" value="SAM-dependent_MTases_sf"/>
</dbReference>
<dbReference type="Gene3D" id="3.30.1610.20">
    <property type="entry name" value="Hen1, N-terminal domain"/>
    <property type="match status" value="1"/>
</dbReference>
<proteinExistence type="inferred from homology"/>
<dbReference type="PANTHER" id="PTHR21404:SF3">
    <property type="entry name" value="SMALL RNA 2'-O-METHYLTRANSFERASE"/>
    <property type="match status" value="1"/>
</dbReference>
<evidence type="ECO:0000256" key="8">
    <source>
        <dbReference type="ARBA" id="ARBA00022842"/>
    </source>
</evidence>
<evidence type="ECO:0000256" key="12">
    <source>
        <dbReference type="ARBA" id="ARBA00048418"/>
    </source>
</evidence>
<evidence type="ECO:0000256" key="10">
    <source>
        <dbReference type="ARBA" id="ARBA00023158"/>
    </source>
</evidence>
<accession>H5Y325</accession>
<comment type="catalytic activity">
    <reaction evidence="12">
        <text>small RNA 3'-end nucleotide + S-adenosyl-L-methionine = small RNA 3'-end 2'-O-methylnucleotide + S-adenosyl-L-homocysteine + H(+)</text>
        <dbReference type="Rhea" id="RHEA:37887"/>
        <dbReference type="Rhea" id="RHEA-COMP:10415"/>
        <dbReference type="Rhea" id="RHEA-COMP:10416"/>
        <dbReference type="ChEBI" id="CHEBI:15378"/>
        <dbReference type="ChEBI" id="CHEBI:57856"/>
        <dbReference type="ChEBI" id="CHEBI:59789"/>
        <dbReference type="ChEBI" id="CHEBI:74896"/>
        <dbReference type="ChEBI" id="CHEBI:74898"/>
        <dbReference type="EC" id="2.1.1.386"/>
    </reaction>
</comment>
<dbReference type="InterPro" id="IPR024026">
    <property type="entry name" value="3'-RNA_MeTfrase_Hen1_bac"/>
</dbReference>
<name>H5Y325_9FIRM</name>
<evidence type="ECO:0000256" key="2">
    <source>
        <dbReference type="ARBA" id="ARBA00009026"/>
    </source>
</evidence>
<dbReference type="GO" id="GO:0001510">
    <property type="term" value="P:RNA methylation"/>
    <property type="evidence" value="ECO:0007669"/>
    <property type="project" value="InterPro"/>
</dbReference>
<dbReference type="CDD" id="cd02440">
    <property type="entry name" value="AdoMet_MTases"/>
    <property type="match status" value="1"/>
</dbReference>
<evidence type="ECO:0000256" key="7">
    <source>
        <dbReference type="ARBA" id="ARBA00022723"/>
    </source>
</evidence>
<dbReference type="EC" id="2.1.1.386" evidence="11"/>
<keyword evidence="8" id="KW-0460">Magnesium</keyword>
<protein>
    <recommendedName>
        <fullName evidence="3">Small RNA 2'-O-methyltransferase</fullName>
        <ecNumber evidence="11">2.1.1.386</ecNumber>
    </recommendedName>
</protein>
<evidence type="ECO:0000256" key="3">
    <source>
        <dbReference type="ARBA" id="ARBA00021330"/>
    </source>
</evidence>
<dbReference type="Gene3D" id="3.40.50.150">
    <property type="entry name" value="Vaccinia Virus protein VP39"/>
    <property type="match status" value="1"/>
</dbReference>
<feature type="domain" description="Methyltransferase type 12" evidence="13">
    <location>
        <begin position="291"/>
        <end position="389"/>
    </location>
</feature>
<keyword evidence="9" id="KW-0694">RNA-binding</keyword>
<dbReference type="GO" id="GO:0090486">
    <property type="term" value="F:small RNA 2'-O-methyltransferase activity"/>
    <property type="evidence" value="ECO:0007669"/>
    <property type="project" value="UniProtKB-EC"/>
</dbReference>
<evidence type="ECO:0000256" key="11">
    <source>
        <dbReference type="ARBA" id="ARBA00035025"/>
    </source>
</evidence>
<evidence type="ECO:0000256" key="4">
    <source>
        <dbReference type="ARBA" id="ARBA00022603"/>
    </source>
</evidence>
<comment type="cofactor">
    <cofactor evidence="1">
        <name>Mg(2+)</name>
        <dbReference type="ChEBI" id="CHEBI:18420"/>
    </cofactor>
</comment>
<evidence type="ECO:0000256" key="1">
    <source>
        <dbReference type="ARBA" id="ARBA00001946"/>
    </source>
</evidence>
<dbReference type="HOGENOM" id="CLU_042787_0_0_9"/>
<dbReference type="Proteomes" id="UP000005104">
    <property type="component" value="Chromosome"/>
</dbReference>
<evidence type="ECO:0000259" key="13">
    <source>
        <dbReference type="Pfam" id="PF08242"/>
    </source>
</evidence>
<keyword evidence="4 15" id="KW-0489">Methyltransferase</keyword>
<organism evidence="15 16">
    <name type="scientific">Desulfosporosinus youngiae DSM 17734</name>
    <dbReference type="NCBI Taxonomy" id="768710"/>
    <lineage>
        <taxon>Bacteria</taxon>
        <taxon>Bacillati</taxon>
        <taxon>Bacillota</taxon>
        <taxon>Clostridia</taxon>
        <taxon>Eubacteriales</taxon>
        <taxon>Desulfitobacteriaceae</taxon>
        <taxon>Desulfosporosinus</taxon>
    </lineage>
</organism>
<evidence type="ECO:0000256" key="6">
    <source>
        <dbReference type="ARBA" id="ARBA00022691"/>
    </source>
</evidence>
<dbReference type="EMBL" id="CM001441">
    <property type="protein sequence ID" value="EHQ88720.1"/>
    <property type="molecule type" value="Genomic_DNA"/>
</dbReference>
<evidence type="ECO:0000256" key="9">
    <source>
        <dbReference type="ARBA" id="ARBA00022884"/>
    </source>
</evidence>
<dbReference type="STRING" id="768710.DesyoDRAFT_1585"/>
<dbReference type="RefSeq" id="WP_007781452.1">
    <property type="nucleotide sequence ID" value="NZ_CM001441.1"/>
</dbReference>
<dbReference type="GO" id="GO:0046872">
    <property type="term" value="F:metal ion binding"/>
    <property type="evidence" value="ECO:0007669"/>
    <property type="project" value="UniProtKB-KW"/>
</dbReference>
<keyword evidence="16" id="KW-1185">Reference proteome</keyword>
<dbReference type="GO" id="GO:0003723">
    <property type="term" value="F:RNA binding"/>
    <property type="evidence" value="ECO:0007669"/>
    <property type="project" value="UniProtKB-KW"/>
</dbReference>
<dbReference type="InterPro" id="IPR024740">
    <property type="entry name" value="Hen1_N"/>
</dbReference>
<dbReference type="InterPro" id="IPR038546">
    <property type="entry name" value="Hen1_N_sf"/>
</dbReference>
<dbReference type="OrthoDB" id="626362at2"/>
<feature type="domain" description="Hen1 N-terminal" evidence="14">
    <location>
        <begin position="1"/>
        <end position="238"/>
    </location>
</feature>
<dbReference type="PANTHER" id="PTHR21404">
    <property type="entry name" value="HEN1"/>
    <property type="match status" value="1"/>
</dbReference>
<keyword evidence="6" id="KW-0949">S-adenosyl-L-methionine</keyword>
<dbReference type="GO" id="GO:0031047">
    <property type="term" value="P:regulatory ncRNA-mediated gene silencing"/>
    <property type="evidence" value="ECO:0007669"/>
    <property type="project" value="UniProtKB-KW"/>
</dbReference>
<dbReference type="SUPFAM" id="SSF53335">
    <property type="entry name" value="S-adenosyl-L-methionine-dependent methyltransferases"/>
    <property type="match status" value="1"/>
</dbReference>
<comment type="similarity">
    <text evidence="2">Belongs to the methyltransferase superfamily. HEN1 family.</text>
</comment>
<evidence type="ECO:0000313" key="15">
    <source>
        <dbReference type="EMBL" id="EHQ88720.1"/>
    </source>
</evidence>
<evidence type="ECO:0000256" key="5">
    <source>
        <dbReference type="ARBA" id="ARBA00022679"/>
    </source>
</evidence>
<gene>
    <name evidence="15" type="ORF">DesyoDRAFT_1585</name>
</gene>
<dbReference type="Pfam" id="PF12623">
    <property type="entry name" value="Hen1_L"/>
    <property type="match status" value="1"/>
</dbReference>
<reference evidence="15 16" key="1">
    <citation type="submission" date="2011-11" db="EMBL/GenBank/DDBJ databases">
        <title>The Noncontiguous Finished genome of Desulfosporosinus youngiae DSM 17734.</title>
        <authorList>
            <consortium name="US DOE Joint Genome Institute (JGI-PGF)"/>
            <person name="Lucas S."/>
            <person name="Han J."/>
            <person name="Lapidus A."/>
            <person name="Cheng J.-F."/>
            <person name="Goodwin L."/>
            <person name="Pitluck S."/>
            <person name="Peters L."/>
            <person name="Ovchinnikova G."/>
            <person name="Lu M."/>
            <person name="Land M.L."/>
            <person name="Hauser L."/>
            <person name="Pester M."/>
            <person name="Spring S."/>
            <person name="Ollivier B."/>
            <person name="Rattei T."/>
            <person name="Klenk H.-P."/>
            <person name="Wagner M."/>
            <person name="Loy A."/>
            <person name="Woyke T.J."/>
        </authorList>
    </citation>
    <scope>NUCLEOTIDE SEQUENCE [LARGE SCALE GENOMIC DNA]</scope>
    <source>
        <strain evidence="15 16">DSM 17734</strain>
    </source>
</reference>
<keyword evidence="5 15" id="KW-0808">Transferase</keyword>
<keyword evidence="7" id="KW-0479">Metal-binding</keyword>
<keyword evidence="10" id="KW-0943">RNA-mediated gene silencing</keyword>
<evidence type="ECO:0000313" key="16">
    <source>
        <dbReference type="Proteomes" id="UP000005104"/>
    </source>
</evidence>
<dbReference type="NCBIfam" id="TIGR04074">
    <property type="entry name" value="bacter_Hen1"/>
    <property type="match status" value="1"/>
</dbReference>
<dbReference type="Pfam" id="PF08242">
    <property type="entry name" value="Methyltransf_12"/>
    <property type="match status" value="1"/>
</dbReference>
<sequence length="465" mass="52777">MLLSITTTREPATDLGYLLHKNPARLHSVPLSFGTAHIFYSEATPQRCTANLLLDINPVDLARTKQAAGEDIAYVNDRPYAASSFLSTAIAKVFGTALSGRCKDKPELAVSPIMLEVTITTLPCLEGEELIRRLFIPLGYDLDITSYKLDERFPEWGESPYYTVTIRGRKCIKELLAHLYVLIPVLDEEKHYWINQDEIDVLLRRGEGWLARHPERELIAARFLKRQRTLTDRALQRLMNGEGAEHSHNQLPGRGSAQKEEAWEESLSLREQRIRAIVAVLKEVGAKTVADLGCGEGNLLKVLLADKDFTALTGMDVSYRTLEKAHKKLKLEDMPSVQKERLQLFQGSLLYRDKRLQGYDAVVVSEVIEHLDEDRLKTFIRHVFGFLRPPALVITTPNREYNVNYPQLPAGEFRHADHRFEWSRSEFRHWAESAAKQYGYTVSIKPVGSLDPKTGAPTQLGVFSR</sequence>
<dbReference type="AlphaFoldDB" id="H5Y325"/>
<dbReference type="eggNOG" id="COG2226">
    <property type="taxonomic scope" value="Bacteria"/>
</dbReference>